<dbReference type="SUPFAM" id="SSF47819">
    <property type="entry name" value="HRDC-like"/>
    <property type="match status" value="1"/>
</dbReference>
<dbReference type="GO" id="GO:0071035">
    <property type="term" value="P:nuclear polyadenylation-dependent rRNA catabolic process"/>
    <property type="evidence" value="ECO:0007669"/>
    <property type="project" value="TreeGrafter"/>
</dbReference>
<dbReference type="InterPro" id="IPR012588">
    <property type="entry name" value="Exosome-assoc_fac_Rrp6_N"/>
</dbReference>
<name>A0A9I9CUW0_CUCME</name>
<dbReference type="CDD" id="cd06147">
    <property type="entry name" value="Rrp6p_like_exo"/>
    <property type="match status" value="1"/>
</dbReference>
<protein>
    <recommendedName>
        <fullName evidence="11">HRDC domain-containing protein</fullName>
    </recommendedName>
</protein>
<dbReference type="GO" id="GO:0005730">
    <property type="term" value="C:nucleolus"/>
    <property type="evidence" value="ECO:0007669"/>
    <property type="project" value="TreeGrafter"/>
</dbReference>
<evidence type="ECO:0000256" key="8">
    <source>
        <dbReference type="ARBA" id="ARBA00023242"/>
    </source>
</evidence>
<dbReference type="GO" id="GO:0071036">
    <property type="term" value="P:nuclear polyadenylation-dependent snoRNA catabolic process"/>
    <property type="evidence" value="ECO:0007669"/>
    <property type="project" value="TreeGrafter"/>
</dbReference>
<dbReference type="GO" id="GO:0071040">
    <property type="term" value="P:nuclear polyadenylation-dependent antisense transcript catabolic process"/>
    <property type="evidence" value="ECO:0007669"/>
    <property type="project" value="TreeGrafter"/>
</dbReference>
<evidence type="ECO:0000256" key="2">
    <source>
        <dbReference type="ARBA" id="ARBA00022552"/>
    </source>
</evidence>
<dbReference type="GO" id="GO:0000175">
    <property type="term" value="F:3'-5'-RNA exonuclease activity"/>
    <property type="evidence" value="ECO:0007669"/>
    <property type="project" value="InterPro"/>
</dbReference>
<evidence type="ECO:0000256" key="1">
    <source>
        <dbReference type="ARBA" id="ARBA00004123"/>
    </source>
</evidence>
<feature type="region of interest" description="Disordered" evidence="10">
    <location>
        <begin position="754"/>
        <end position="844"/>
    </location>
</feature>
<keyword evidence="2" id="KW-0698">rRNA processing</keyword>
<feature type="compositionally biased region" description="Basic and acidic residues" evidence="10">
    <location>
        <begin position="702"/>
        <end position="717"/>
    </location>
</feature>
<dbReference type="GO" id="GO:0071038">
    <property type="term" value="P:TRAMP-dependent tRNA surveillance pathway"/>
    <property type="evidence" value="ECO:0007669"/>
    <property type="project" value="TreeGrafter"/>
</dbReference>
<dbReference type="InterPro" id="IPR010997">
    <property type="entry name" value="HRDC-like_sf"/>
</dbReference>
<dbReference type="PANTHER" id="PTHR12124">
    <property type="entry name" value="POLYMYOSITIS/SCLERODERMA AUTOANTIGEN-RELATED"/>
    <property type="match status" value="1"/>
</dbReference>
<dbReference type="SMART" id="SM00474">
    <property type="entry name" value="35EXOc"/>
    <property type="match status" value="1"/>
</dbReference>
<evidence type="ECO:0000313" key="12">
    <source>
        <dbReference type="EnsemblPlants" id="MELO3C008822.2.1"/>
    </source>
</evidence>
<keyword evidence="5" id="KW-0271">Exosome</keyword>
<keyword evidence="7" id="KW-0943">RNA-mediated gene silencing</keyword>
<dbReference type="Pfam" id="PF08066">
    <property type="entry name" value="PMC2NT"/>
    <property type="match status" value="1"/>
</dbReference>
<keyword evidence="4" id="KW-0378">Hydrolase</keyword>
<evidence type="ECO:0000256" key="6">
    <source>
        <dbReference type="ARBA" id="ARBA00022839"/>
    </source>
</evidence>
<feature type="region of interest" description="Disordered" evidence="10">
    <location>
        <begin position="646"/>
        <end position="669"/>
    </location>
</feature>
<dbReference type="GO" id="GO:0071039">
    <property type="term" value="P:nuclear polyadenylation-dependent CUT catabolic process"/>
    <property type="evidence" value="ECO:0007669"/>
    <property type="project" value="TreeGrafter"/>
</dbReference>
<dbReference type="Pfam" id="PF01612">
    <property type="entry name" value="DNA_pol_A_exo1"/>
    <property type="match status" value="1"/>
</dbReference>
<keyword evidence="3" id="KW-0540">Nuclease</keyword>
<dbReference type="GO" id="GO:0071037">
    <property type="term" value="P:nuclear polyadenylation-dependent snRNA catabolic process"/>
    <property type="evidence" value="ECO:0007669"/>
    <property type="project" value="TreeGrafter"/>
</dbReference>
<dbReference type="SMART" id="SM00341">
    <property type="entry name" value="HRDC"/>
    <property type="match status" value="1"/>
</dbReference>
<dbReference type="GO" id="GO:0071051">
    <property type="term" value="P:poly(A)-dependent snoRNA 3'-end processing"/>
    <property type="evidence" value="ECO:0007669"/>
    <property type="project" value="TreeGrafter"/>
</dbReference>
<feature type="region of interest" description="Disordered" evidence="10">
    <location>
        <begin position="683"/>
        <end position="717"/>
    </location>
</feature>
<dbReference type="InterPro" id="IPR045092">
    <property type="entry name" value="Rrp6-like"/>
</dbReference>
<reference evidence="12" key="1">
    <citation type="submission" date="2023-03" db="UniProtKB">
        <authorList>
            <consortium name="EnsemblPlants"/>
        </authorList>
    </citation>
    <scope>IDENTIFICATION</scope>
</reference>
<sequence>MDVDQSDSQKAQTLQSLTTGSLGSSLSKLAASSRAIPAEKDFHFYYNFDEFKIPIRTIERQSQSMLETIGSSAEVWDREMAYPEDTDDAYDWLVNVNDEIFERFDVSLDEFQKIRKEEEQEESGRAVALTADPDDGFQLVCGKKKKTPTHEDEMHDSSFESSVKVATKDRKTLGVKPKVPFHIPTIRRPQDEFNILVNNSNQPFEHVWLQRSEDGTRFVHPLEKFSVLDFVDKISEDFQPIYPPSLDCTPFKFIEEVNDLKELAAKLRGVNEFAVDLEHNQYRSFQGLTCLMQISTRTEDYVVDTLKLRIHVGPYLREVFKDPSKKKVLHGADRDVVWLQRDFGIYICNLFDTGQASRVLKLERNSLEYLLHHFCGVAANKEYQNADWRLRPLPEEMVRYAREDTHYLLYIYDLMRMKLSSMPHEAEESDPPLVEVYKRSHDVCMHLYEKELLTESSYLYVYGLQGSGFDAQQLAVAAGLFEWRDVVARAEDESTGYILPNKTLLEIAKQMPVTVNKLRRLLKSKHPYIERNLASIVTIIRHSMLNSCAFEEAAQRLKEVRAEACSIALTLHRQASEENASANEHQETNIPDTILNMKNSAVDNTPSDRVCSPSSQSKVAPLECGYRPFVPGKCVKVDHSLHPVLNGSRHISQVGPTTSEPSKHSNGDKYPVAHVTGVNISLQKKTNRGGLGSLLGNSAPKRKLDTDKKDKEESKLDKIRSSVTLPFHSFLGTSEQLKSVAEPTTVTALKTQNSELPAAESAKSTNVEPPAVPVPKPFPTDEIIMLEDDSDDNVEDEDGDEDEELRAVDEATDEPKLKGLSASSPLEIDDDDEPMSLSELSSSFQKCLNSNEQAMNLGETDNPGNQSDFLQIKPFDYEAARKEVVFGEDLEEDSEPENDKDPKASKNAGAKLDLGLDRVQKNSSTVELPQGKRRHAFPATGNRSATFR</sequence>
<dbReference type="PANTHER" id="PTHR12124:SF47">
    <property type="entry name" value="EXOSOME COMPONENT 10"/>
    <property type="match status" value="1"/>
</dbReference>
<feature type="region of interest" description="Disordered" evidence="10">
    <location>
        <begin position="883"/>
        <end position="948"/>
    </location>
</feature>
<evidence type="ECO:0000256" key="10">
    <source>
        <dbReference type="SAM" id="MobiDB-lite"/>
    </source>
</evidence>
<dbReference type="GO" id="GO:0003727">
    <property type="term" value="F:single-stranded RNA binding"/>
    <property type="evidence" value="ECO:0007669"/>
    <property type="project" value="TreeGrafter"/>
</dbReference>
<feature type="compositionally biased region" description="Polar residues" evidence="10">
    <location>
        <begin position="649"/>
        <end position="660"/>
    </location>
</feature>
<dbReference type="GO" id="GO:0000176">
    <property type="term" value="C:nuclear exosome (RNase complex)"/>
    <property type="evidence" value="ECO:0007669"/>
    <property type="project" value="InterPro"/>
</dbReference>
<dbReference type="InterPro" id="IPR044876">
    <property type="entry name" value="HRDC_dom_sf"/>
</dbReference>
<dbReference type="InterPro" id="IPR002562">
    <property type="entry name" value="3'-5'_exonuclease_dom"/>
</dbReference>
<proteinExistence type="inferred from homology"/>
<dbReference type="InterPro" id="IPR036397">
    <property type="entry name" value="RNaseH_sf"/>
</dbReference>
<evidence type="ECO:0000256" key="4">
    <source>
        <dbReference type="ARBA" id="ARBA00022801"/>
    </source>
</evidence>
<evidence type="ECO:0000259" key="11">
    <source>
        <dbReference type="PROSITE" id="PS50967"/>
    </source>
</evidence>
<evidence type="ECO:0000256" key="7">
    <source>
        <dbReference type="ARBA" id="ARBA00023158"/>
    </source>
</evidence>
<dbReference type="InterPro" id="IPR012337">
    <property type="entry name" value="RNaseH-like_sf"/>
</dbReference>
<dbReference type="FunFam" id="1.10.150.80:FF:000001">
    <property type="entry name" value="Putative exosome component 10"/>
    <property type="match status" value="1"/>
</dbReference>
<organism evidence="12">
    <name type="scientific">Cucumis melo</name>
    <name type="common">Muskmelon</name>
    <dbReference type="NCBI Taxonomy" id="3656"/>
    <lineage>
        <taxon>Eukaryota</taxon>
        <taxon>Viridiplantae</taxon>
        <taxon>Streptophyta</taxon>
        <taxon>Embryophyta</taxon>
        <taxon>Tracheophyta</taxon>
        <taxon>Spermatophyta</taxon>
        <taxon>Magnoliopsida</taxon>
        <taxon>eudicotyledons</taxon>
        <taxon>Gunneridae</taxon>
        <taxon>Pentapetalae</taxon>
        <taxon>rosids</taxon>
        <taxon>fabids</taxon>
        <taxon>Cucurbitales</taxon>
        <taxon>Cucurbitaceae</taxon>
        <taxon>Benincaseae</taxon>
        <taxon>Cucumis</taxon>
    </lineage>
</organism>
<feature type="domain" description="HRDC" evidence="11">
    <location>
        <begin position="470"/>
        <end position="550"/>
    </location>
</feature>
<dbReference type="FunFam" id="3.30.420.10:FF:000065">
    <property type="entry name" value="Protein RRP6-like 2 isoform A"/>
    <property type="match status" value="1"/>
</dbReference>
<comment type="subcellular location">
    <subcellularLocation>
        <location evidence="1">Nucleus</location>
    </subcellularLocation>
</comment>
<dbReference type="InterPro" id="IPR002121">
    <property type="entry name" value="HRDC_dom"/>
</dbReference>
<dbReference type="GO" id="GO:0071044">
    <property type="term" value="P:histone mRNA catabolic process"/>
    <property type="evidence" value="ECO:0007669"/>
    <property type="project" value="TreeGrafter"/>
</dbReference>
<accession>A0A9I9CUW0</accession>
<dbReference type="Gene3D" id="1.10.150.80">
    <property type="entry name" value="HRDC domain"/>
    <property type="match status" value="1"/>
</dbReference>
<keyword evidence="8" id="KW-0539">Nucleus</keyword>
<keyword evidence="6" id="KW-0269">Exonuclease</keyword>
<dbReference type="Gene3D" id="3.30.420.10">
    <property type="entry name" value="Ribonuclease H-like superfamily/Ribonuclease H"/>
    <property type="match status" value="1"/>
</dbReference>
<evidence type="ECO:0000256" key="9">
    <source>
        <dbReference type="ARBA" id="ARBA00043957"/>
    </source>
</evidence>
<dbReference type="PROSITE" id="PS50967">
    <property type="entry name" value="HRDC"/>
    <property type="match status" value="1"/>
</dbReference>
<feature type="compositionally biased region" description="Acidic residues" evidence="10">
    <location>
        <begin position="784"/>
        <end position="804"/>
    </location>
</feature>
<dbReference type="EnsemblPlants" id="MELO3C008822.2.1">
    <property type="protein sequence ID" value="MELO3C008822.2.1"/>
    <property type="gene ID" value="MELO3C008822.2"/>
</dbReference>
<dbReference type="GO" id="GO:0000467">
    <property type="term" value="P:exonucleolytic trimming to generate mature 3'-end of 5.8S rRNA from tricistronic rRNA transcript (SSU-rRNA, 5.8S rRNA, LSU-rRNA)"/>
    <property type="evidence" value="ECO:0007669"/>
    <property type="project" value="InterPro"/>
</dbReference>
<evidence type="ECO:0000256" key="3">
    <source>
        <dbReference type="ARBA" id="ARBA00022722"/>
    </source>
</evidence>
<dbReference type="GO" id="GO:0000166">
    <property type="term" value="F:nucleotide binding"/>
    <property type="evidence" value="ECO:0007669"/>
    <property type="project" value="InterPro"/>
</dbReference>
<dbReference type="Gramene" id="MELO3C008822.2.1">
    <property type="protein sequence ID" value="MELO3C008822.2.1"/>
    <property type="gene ID" value="MELO3C008822.2"/>
</dbReference>
<feature type="compositionally biased region" description="Basic and acidic residues" evidence="10">
    <location>
        <begin position="805"/>
        <end position="817"/>
    </location>
</feature>
<comment type="similarity">
    <text evidence="9">Belongs to the exosome component 10/RRP6 family.</text>
</comment>
<dbReference type="Pfam" id="PF00570">
    <property type="entry name" value="HRDC"/>
    <property type="match status" value="1"/>
</dbReference>
<dbReference type="AlphaFoldDB" id="A0A9I9CUW0"/>
<dbReference type="InterPro" id="IPR049559">
    <property type="entry name" value="Rrp6p-like_exo"/>
</dbReference>
<dbReference type="SUPFAM" id="SSF53098">
    <property type="entry name" value="Ribonuclease H-like"/>
    <property type="match status" value="1"/>
</dbReference>
<dbReference type="GO" id="GO:0080188">
    <property type="term" value="P:gene silencing by siRNA-directed DNA methylation"/>
    <property type="evidence" value="ECO:0007669"/>
    <property type="project" value="UniProtKB-ARBA"/>
</dbReference>
<evidence type="ECO:0000256" key="5">
    <source>
        <dbReference type="ARBA" id="ARBA00022835"/>
    </source>
</evidence>
<feature type="compositionally biased region" description="Acidic residues" evidence="10">
    <location>
        <begin position="886"/>
        <end position="896"/>
    </location>
</feature>